<organism evidence="2 3">
    <name type="scientific">Henriciella pelagia</name>
    <dbReference type="NCBI Taxonomy" id="1977912"/>
    <lineage>
        <taxon>Bacteria</taxon>
        <taxon>Pseudomonadati</taxon>
        <taxon>Pseudomonadota</taxon>
        <taxon>Alphaproteobacteria</taxon>
        <taxon>Hyphomonadales</taxon>
        <taxon>Hyphomonadaceae</taxon>
        <taxon>Henriciella</taxon>
    </lineage>
</organism>
<evidence type="ECO:0000313" key="3">
    <source>
        <dbReference type="Proteomes" id="UP000628854"/>
    </source>
</evidence>
<proteinExistence type="predicted"/>
<feature type="compositionally biased region" description="Polar residues" evidence="1">
    <location>
        <begin position="8"/>
        <end position="27"/>
    </location>
</feature>
<dbReference type="Proteomes" id="UP000628854">
    <property type="component" value="Unassembled WGS sequence"/>
</dbReference>
<gene>
    <name evidence="2" type="ORF">GCM10011503_09460</name>
</gene>
<evidence type="ECO:0000256" key="1">
    <source>
        <dbReference type="SAM" id="MobiDB-lite"/>
    </source>
</evidence>
<sequence>MAAPAQEVSVTGSKVADTNPSITNTQEAGVDEGDIVKQIGQYLIVMQDGRLFSVDLLPDGQPGLRFVDRQNVYTTEEEDTWYDEMLVFGRQMIVIGYSYDASASVFAVLDLEEDGSITFRDRFFLPARDYYDGDNYTTRLVNGQLAMHTSFYLTDVAEFEKLNAPTLSRTMAPADTQRLNATKVYRPVQDTNDPLLHTITLCPLADLEVSDAVLPACRTTAFIAGDSYEYYASQDAVWLWVNKVEHTWWQRSNAEHDGDRSAFLYSIPYGDAPPGVAKVQGEPVNQFSLAAGADLFRAFVRVDLPDADDETAENQDSEDSSPYRLVQLPRNLISDAPKPVDNRHYVELPDVEDGPIENRFTDTHFAYTSKNSHVYFYGDDDQEQIGAQLTVVPLDEPQAPVMVELNQSVIRLERARDHLIATGYMDRRGLSLTSLDLRGDMPRLAGQLTLVSRYESENRSHAFNSTIGAEGDGMIGLPTVLQQWEAGRLVWRSDSSDLSYVHVAKDASLRSAGTLKGADGEPDPSYECEVSCIDWYGNSRPIFTLGRIFALSGTSVVEGELRDEHVSELRRVDLTKKAGVVARGG</sequence>
<reference evidence="3" key="1">
    <citation type="journal article" date="2019" name="Int. J. Syst. Evol. Microbiol.">
        <title>The Global Catalogue of Microorganisms (GCM) 10K type strain sequencing project: providing services to taxonomists for standard genome sequencing and annotation.</title>
        <authorList>
            <consortium name="The Broad Institute Genomics Platform"/>
            <consortium name="The Broad Institute Genome Sequencing Center for Infectious Disease"/>
            <person name="Wu L."/>
            <person name="Ma J."/>
        </authorList>
    </citation>
    <scope>NUCLEOTIDE SEQUENCE [LARGE SCALE GENOMIC DNA]</scope>
    <source>
        <strain evidence="3">CGMCC 1.15928</strain>
    </source>
</reference>
<protein>
    <submittedName>
        <fullName evidence="2">Uncharacterized protein</fullName>
    </submittedName>
</protein>
<keyword evidence="3" id="KW-1185">Reference proteome</keyword>
<name>A0ABQ1JBZ9_9PROT</name>
<dbReference type="EMBL" id="BMKF01000001">
    <property type="protein sequence ID" value="GGB62901.1"/>
    <property type="molecule type" value="Genomic_DNA"/>
</dbReference>
<feature type="region of interest" description="Disordered" evidence="1">
    <location>
        <begin position="1"/>
        <end position="29"/>
    </location>
</feature>
<accession>A0ABQ1JBZ9</accession>
<dbReference type="Pfam" id="PF09826">
    <property type="entry name" value="Beta_propel"/>
    <property type="match status" value="1"/>
</dbReference>
<evidence type="ECO:0000313" key="2">
    <source>
        <dbReference type="EMBL" id="GGB62901.1"/>
    </source>
</evidence>
<dbReference type="InterPro" id="IPR019198">
    <property type="entry name" value="Beta_propeller_containing"/>
</dbReference>
<comment type="caution">
    <text evidence="2">The sequence shown here is derived from an EMBL/GenBank/DDBJ whole genome shotgun (WGS) entry which is preliminary data.</text>
</comment>